<gene>
    <name evidence="1" type="ORF">K402DRAFT_419305</name>
</gene>
<name>A0A6G1H604_9PEZI</name>
<dbReference type="AlphaFoldDB" id="A0A6G1H604"/>
<accession>A0A6G1H604</accession>
<sequence length="116" mass="12425">MALGQTHGNVLTDIASHGYVVIANGNVSSPNVIFSKNTDMFDAALWAAKEGAKHNINTTKLASAGQSCGGMQACTANQDLYHLLLLFLLTNLDFWMNSSLHVSVVVEHLCRSFASS</sequence>
<dbReference type="Proteomes" id="UP000800041">
    <property type="component" value="Unassembled WGS sequence"/>
</dbReference>
<reference evidence="1" key="1">
    <citation type="journal article" date="2020" name="Stud. Mycol.">
        <title>101 Dothideomycetes genomes: a test case for predicting lifestyles and emergence of pathogens.</title>
        <authorList>
            <person name="Haridas S."/>
            <person name="Albert R."/>
            <person name="Binder M."/>
            <person name="Bloem J."/>
            <person name="Labutti K."/>
            <person name="Salamov A."/>
            <person name="Andreopoulos B."/>
            <person name="Baker S."/>
            <person name="Barry K."/>
            <person name="Bills G."/>
            <person name="Bluhm B."/>
            <person name="Cannon C."/>
            <person name="Castanera R."/>
            <person name="Culley D."/>
            <person name="Daum C."/>
            <person name="Ezra D."/>
            <person name="Gonzalez J."/>
            <person name="Henrissat B."/>
            <person name="Kuo A."/>
            <person name="Liang C."/>
            <person name="Lipzen A."/>
            <person name="Lutzoni F."/>
            <person name="Magnuson J."/>
            <person name="Mondo S."/>
            <person name="Nolan M."/>
            <person name="Ohm R."/>
            <person name="Pangilinan J."/>
            <person name="Park H.-J."/>
            <person name="Ramirez L."/>
            <person name="Alfaro M."/>
            <person name="Sun H."/>
            <person name="Tritt A."/>
            <person name="Yoshinaga Y."/>
            <person name="Zwiers L.-H."/>
            <person name="Turgeon B."/>
            <person name="Goodwin S."/>
            <person name="Spatafora J."/>
            <person name="Crous P."/>
            <person name="Grigoriev I."/>
        </authorList>
    </citation>
    <scope>NUCLEOTIDE SEQUENCE</scope>
    <source>
        <strain evidence="1">CBS 113979</strain>
    </source>
</reference>
<proteinExistence type="predicted"/>
<keyword evidence="2" id="KW-1185">Reference proteome</keyword>
<organism evidence="1 2">
    <name type="scientific">Aulographum hederae CBS 113979</name>
    <dbReference type="NCBI Taxonomy" id="1176131"/>
    <lineage>
        <taxon>Eukaryota</taxon>
        <taxon>Fungi</taxon>
        <taxon>Dikarya</taxon>
        <taxon>Ascomycota</taxon>
        <taxon>Pezizomycotina</taxon>
        <taxon>Dothideomycetes</taxon>
        <taxon>Pleosporomycetidae</taxon>
        <taxon>Aulographales</taxon>
        <taxon>Aulographaceae</taxon>
    </lineage>
</organism>
<dbReference type="Gene3D" id="3.40.50.1820">
    <property type="entry name" value="alpha/beta hydrolase"/>
    <property type="match status" value="1"/>
</dbReference>
<evidence type="ECO:0000313" key="2">
    <source>
        <dbReference type="Proteomes" id="UP000800041"/>
    </source>
</evidence>
<dbReference type="InterPro" id="IPR029058">
    <property type="entry name" value="AB_hydrolase_fold"/>
</dbReference>
<dbReference type="SUPFAM" id="SSF53474">
    <property type="entry name" value="alpha/beta-Hydrolases"/>
    <property type="match status" value="1"/>
</dbReference>
<dbReference type="EMBL" id="ML977148">
    <property type="protein sequence ID" value="KAF1988450.1"/>
    <property type="molecule type" value="Genomic_DNA"/>
</dbReference>
<protein>
    <submittedName>
        <fullName evidence="1">Uncharacterized protein</fullName>
    </submittedName>
</protein>
<evidence type="ECO:0000313" key="1">
    <source>
        <dbReference type="EMBL" id="KAF1988450.1"/>
    </source>
</evidence>